<evidence type="ECO:0000256" key="2">
    <source>
        <dbReference type="ARBA" id="ARBA00008770"/>
    </source>
</evidence>
<name>A0A172Y901_9CAUL</name>
<keyword evidence="4" id="KW-0460">Magnesium</keyword>
<dbReference type="AlphaFoldDB" id="A0A172Y901"/>
<dbReference type="SUPFAM" id="SSF56784">
    <property type="entry name" value="HAD-like"/>
    <property type="match status" value="1"/>
</dbReference>
<dbReference type="InterPro" id="IPR036412">
    <property type="entry name" value="HAD-like_sf"/>
</dbReference>
<keyword evidence="3 4" id="KW-0378">Hydrolase</keyword>
<dbReference type="PANTHER" id="PTHR43768">
    <property type="entry name" value="TREHALOSE 6-PHOSPHATE PHOSPHATASE"/>
    <property type="match status" value="1"/>
</dbReference>
<dbReference type="NCBIfam" id="TIGR01484">
    <property type="entry name" value="HAD-SF-IIB"/>
    <property type="match status" value="1"/>
</dbReference>
<evidence type="ECO:0000256" key="3">
    <source>
        <dbReference type="ARBA" id="ARBA00022801"/>
    </source>
</evidence>
<accession>A0A172Y901</accession>
<dbReference type="NCBIfam" id="TIGR00685">
    <property type="entry name" value="T6PP"/>
    <property type="match status" value="1"/>
</dbReference>
<reference evidence="5 6" key="1">
    <citation type="journal article" date="2014" name="Genome Announc.">
        <title>Genome Sequence of a Promising Hydrogen-Producing Facultative Anaerobic Bacterium, Brevundimonas naejangsanensis Strain B1.</title>
        <authorList>
            <person name="Su H."/>
            <person name="Zhang T."/>
            <person name="Bao M."/>
            <person name="Jiang Y."/>
            <person name="Wang Y."/>
            <person name="Tan T."/>
        </authorList>
    </citation>
    <scope>NUCLEOTIDE SEQUENCE [LARGE SCALE GENOMIC DNA]</scope>
    <source>
        <strain evidence="5 6">B1</strain>
    </source>
</reference>
<dbReference type="GO" id="GO:0004805">
    <property type="term" value="F:trehalose-phosphatase activity"/>
    <property type="evidence" value="ECO:0007669"/>
    <property type="project" value="UniProtKB-EC"/>
</dbReference>
<dbReference type="KEGG" id="bne:DA69_13805"/>
<comment type="cofactor">
    <cofactor evidence="4">
        <name>Mg(2+)</name>
        <dbReference type="ChEBI" id="CHEBI:18420"/>
    </cofactor>
</comment>
<comment type="catalytic activity">
    <reaction evidence="4">
        <text>alpha,alpha-trehalose 6-phosphate + H2O = alpha,alpha-trehalose + phosphate</text>
        <dbReference type="Rhea" id="RHEA:23420"/>
        <dbReference type="ChEBI" id="CHEBI:15377"/>
        <dbReference type="ChEBI" id="CHEBI:16551"/>
        <dbReference type="ChEBI" id="CHEBI:43474"/>
        <dbReference type="ChEBI" id="CHEBI:58429"/>
        <dbReference type="EC" id="3.1.3.12"/>
    </reaction>
</comment>
<dbReference type="eggNOG" id="COG1877">
    <property type="taxonomic scope" value="Bacteria"/>
</dbReference>
<comment type="similarity">
    <text evidence="2 4">Belongs to the trehalose phosphatase family.</text>
</comment>
<evidence type="ECO:0000313" key="6">
    <source>
        <dbReference type="Proteomes" id="UP000077603"/>
    </source>
</evidence>
<dbReference type="GO" id="GO:0005992">
    <property type="term" value="P:trehalose biosynthetic process"/>
    <property type="evidence" value="ECO:0007669"/>
    <property type="project" value="UniProtKB-UniPathway"/>
</dbReference>
<protein>
    <recommendedName>
        <fullName evidence="4">Trehalose 6-phosphate phosphatase</fullName>
        <ecNumber evidence="4">3.1.3.12</ecNumber>
    </recommendedName>
</protein>
<dbReference type="Proteomes" id="UP000077603">
    <property type="component" value="Chromosome"/>
</dbReference>
<dbReference type="GO" id="GO:0046872">
    <property type="term" value="F:metal ion binding"/>
    <property type="evidence" value="ECO:0007669"/>
    <property type="project" value="UniProtKB-KW"/>
</dbReference>
<dbReference type="Pfam" id="PF02358">
    <property type="entry name" value="Trehalose_PPase"/>
    <property type="match status" value="1"/>
</dbReference>
<evidence type="ECO:0000313" key="5">
    <source>
        <dbReference type="EMBL" id="ANF55709.1"/>
    </source>
</evidence>
<sequence>MSDAQGAAPPRLPHPPVCLPSAALFLDLDGVLAPLAPTPDAVGPDARRTAVLTRLTQALQGRAAVVSGRTLAEIDRISDGAARAASGVHGLERRRDDGALLRADPSPAIKQALQAFHAFAAARPGVLVEDKSLSAGLHFRQAPEEGDAATRLATDLAASTGLTLQPGSMVLELKTPGADKGTAVRAFMQEPPFLGATPVMVGDDLTDEAGFEAAQDLGGFGVLVGPSRPTAARYQLADVADVLDWLEAVAADAHKEPRHEA</sequence>
<evidence type="ECO:0000256" key="1">
    <source>
        <dbReference type="ARBA" id="ARBA00005199"/>
    </source>
</evidence>
<dbReference type="OrthoDB" id="9814913at2"/>
<dbReference type="EC" id="3.1.3.12" evidence="4"/>
<evidence type="ECO:0000256" key="4">
    <source>
        <dbReference type="RuleBase" id="RU361117"/>
    </source>
</evidence>
<comment type="function">
    <text evidence="4">Removes the phosphate from trehalose 6-phosphate to produce free trehalose.</text>
</comment>
<dbReference type="Gene3D" id="3.30.70.1020">
    <property type="entry name" value="Trehalose-6-phosphate phosphatase related protein, domain 2"/>
    <property type="match status" value="1"/>
</dbReference>
<dbReference type="STRING" id="588932.DA69_13805"/>
<dbReference type="InterPro" id="IPR044651">
    <property type="entry name" value="OTSB-like"/>
</dbReference>
<dbReference type="EMBL" id="CP015614">
    <property type="protein sequence ID" value="ANF55709.1"/>
    <property type="molecule type" value="Genomic_DNA"/>
</dbReference>
<dbReference type="InterPro" id="IPR006379">
    <property type="entry name" value="HAD-SF_hydro_IIB"/>
</dbReference>
<dbReference type="UniPathway" id="UPA00299"/>
<dbReference type="PANTHER" id="PTHR43768:SF3">
    <property type="entry name" value="TREHALOSE 6-PHOSPHATE PHOSPHATASE"/>
    <property type="match status" value="1"/>
</dbReference>
<dbReference type="Gene3D" id="3.40.50.1000">
    <property type="entry name" value="HAD superfamily/HAD-like"/>
    <property type="match status" value="1"/>
</dbReference>
<dbReference type="RefSeq" id="WP_025976610.1">
    <property type="nucleotide sequence ID" value="NZ_CP015614.1"/>
</dbReference>
<dbReference type="InterPro" id="IPR003337">
    <property type="entry name" value="Trehalose_PPase"/>
</dbReference>
<gene>
    <name evidence="5" type="ORF">DA69_13805</name>
</gene>
<keyword evidence="4" id="KW-0479">Metal-binding</keyword>
<dbReference type="InterPro" id="IPR023214">
    <property type="entry name" value="HAD_sf"/>
</dbReference>
<organism evidence="5 6">
    <name type="scientific">Brevundimonas naejangsanensis</name>
    <dbReference type="NCBI Taxonomy" id="588932"/>
    <lineage>
        <taxon>Bacteria</taxon>
        <taxon>Pseudomonadati</taxon>
        <taxon>Pseudomonadota</taxon>
        <taxon>Alphaproteobacteria</taxon>
        <taxon>Caulobacterales</taxon>
        <taxon>Caulobacteraceae</taxon>
        <taxon>Brevundimonas</taxon>
    </lineage>
</organism>
<proteinExistence type="inferred from homology"/>
<keyword evidence="6" id="KW-1185">Reference proteome</keyword>
<comment type="pathway">
    <text evidence="1 4">Glycan biosynthesis; trehalose biosynthesis.</text>
</comment>